<feature type="compositionally biased region" description="Basic and acidic residues" evidence="1">
    <location>
        <begin position="452"/>
        <end position="467"/>
    </location>
</feature>
<name>A0AAD3CZF6_9STRA</name>
<accession>A0AAD3CZF6</accession>
<feature type="compositionally biased region" description="Basic residues" evidence="1">
    <location>
        <begin position="281"/>
        <end position="298"/>
    </location>
</feature>
<dbReference type="Proteomes" id="UP001054902">
    <property type="component" value="Unassembled WGS sequence"/>
</dbReference>
<reference evidence="2 3" key="1">
    <citation type="journal article" date="2021" name="Sci. Rep.">
        <title>The genome of the diatom Chaetoceros tenuissimus carries an ancient integrated fragment of an extant virus.</title>
        <authorList>
            <person name="Hongo Y."/>
            <person name="Kimura K."/>
            <person name="Takaki Y."/>
            <person name="Yoshida Y."/>
            <person name="Baba S."/>
            <person name="Kobayashi G."/>
            <person name="Nagasaki K."/>
            <person name="Hano T."/>
            <person name="Tomaru Y."/>
        </authorList>
    </citation>
    <scope>NUCLEOTIDE SEQUENCE [LARGE SCALE GENOMIC DNA]</scope>
    <source>
        <strain evidence="2 3">NIES-3715</strain>
    </source>
</reference>
<dbReference type="AlphaFoldDB" id="A0AAD3CZF6"/>
<dbReference type="SUPFAM" id="SSF54160">
    <property type="entry name" value="Chromo domain-like"/>
    <property type="match status" value="1"/>
</dbReference>
<feature type="region of interest" description="Disordered" evidence="1">
    <location>
        <begin position="339"/>
        <end position="388"/>
    </location>
</feature>
<feature type="region of interest" description="Disordered" evidence="1">
    <location>
        <begin position="446"/>
        <end position="474"/>
    </location>
</feature>
<dbReference type="InterPro" id="IPR016197">
    <property type="entry name" value="Chromo-like_dom_sf"/>
</dbReference>
<evidence type="ECO:0000313" key="3">
    <source>
        <dbReference type="Proteomes" id="UP001054902"/>
    </source>
</evidence>
<keyword evidence="3" id="KW-1185">Reference proteome</keyword>
<proteinExistence type="predicted"/>
<dbReference type="EMBL" id="BLLK01000047">
    <property type="protein sequence ID" value="GFH54986.1"/>
    <property type="molecule type" value="Genomic_DNA"/>
</dbReference>
<feature type="region of interest" description="Disordered" evidence="1">
    <location>
        <begin position="275"/>
        <end position="309"/>
    </location>
</feature>
<evidence type="ECO:0000256" key="1">
    <source>
        <dbReference type="SAM" id="MobiDB-lite"/>
    </source>
</evidence>
<evidence type="ECO:0000313" key="2">
    <source>
        <dbReference type="EMBL" id="GFH54986.1"/>
    </source>
</evidence>
<gene>
    <name evidence="2" type="ORF">CTEN210_11462</name>
</gene>
<feature type="compositionally biased region" description="Basic and acidic residues" evidence="1">
    <location>
        <begin position="514"/>
        <end position="523"/>
    </location>
</feature>
<sequence>MLQVTPEIGSRVEICDPDGIWSSAVVIKKSQEKEENVQVTIKYDGWAHKWDEKLDMTSERLSKIYTHTARVKCLAILDFRKKKSNGKKLKIHFQLMEDGQERNLRIQNHQDAWPCILHTRVPRVESRYRESKAVKNLTDEINAFVQPYRPDLLPVSLQNDWENGGFWRPTNCIKFFPFDPVTKKTLLDSGEFVEKQFRPGFRKALIASIEDKSTPGHFKHDWDPLYERRTLLREEYFPVEPPEGSDEINNPLVDFTDWRDELVLLSSLETIIPQSPVSKKPASKKGAKKKEAKSKVAKKSSESVDETSYNNGLSVEDAIELAKANSLVDDLASVQSYHQITGTRTSARNKSRSNSRSTTPIPGDSKMPALPIVPKRPVLPTAPGDSALKTPRKIMDSIYPGEDIIQCQVDKNWLAAIDVRGNKVMLGSYETQSSAKDAIDEYRNQNNKIARKSREEKSQKKLDDSKLNEPIVIDSSDDEEDIRISKIRVSRKRSRNESSGEYGDSTTAAETDEMSSKDSRDRDIEAVSVEKAVALTFHLNRKPREDTGFSIHNWAMVSVKEEEKKTWQKKFDEIKKEKSGKTT</sequence>
<dbReference type="Gene3D" id="2.30.30.140">
    <property type="match status" value="1"/>
</dbReference>
<organism evidence="2 3">
    <name type="scientific">Chaetoceros tenuissimus</name>
    <dbReference type="NCBI Taxonomy" id="426638"/>
    <lineage>
        <taxon>Eukaryota</taxon>
        <taxon>Sar</taxon>
        <taxon>Stramenopiles</taxon>
        <taxon>Ochrophyta</taxon>
        <taxon>Bacillariophyta</taxon>
        <taxon>Coscinodiscophyceae</taxon>
        <taxon>Chaetocerotophycidae</taxon>
        <taxon>Chaetocerotales</taxon>
        <taxon>Chaetocerotaceae</taxon>
        <taxon>Chaetoceros</taxon>
    </lineage>
</organism>
<comment type="caution">
    <text evidence="2">The sequence shown here is derived from an EMBL/GenBank/DDBJ whole genome shotgun (WGS) entry which is preliminary data.</text>
</comment>
<protein>
    <submittedName>
        <fullName evidence="2">Uncharacterized protein</fullName>
    </submittedName>
</protein>
<feature type="region of interest" description="Disordered" evidence="1">
    <location>
        <begin position="489"/>
        <end position="523"/>
    </location>
</feature>